<keyword evidence="1" id="KW-1133">Transmembrane helix</keyword>
<evidence type="ECO:0000256" key="1">
    <source>
        <dbReference type="SAM" id="Phobius"/>
    </source>
</evidence>
<reference evidence="3" key="1">
    <citation type="journal article" date="2011" name="MBio">
        <title>Novel metabolic attributes of the genus Cyanothece, comprising a group of unicellular nitrogen-fixing Cyanobacteria.</title>
        <authorList>
            <person name="Bandyopadhyay A."/>
            <person name="Elvitigala T."/>
            <person name="Welsh E."/>
            <person name="Stockel J."/>
            <person name="Liberton M."/>
            <person name="Min H."/>
            <person name="Sherman L.A."/>
            <person name="Pakrasi H.B."/>
        </authorList>
    </citation>
    <scope>NUCLEOTIDE SEQUENCE [LARGE SCALE GENOMIC DNA]</scope>
    <source>
        <strain evidence="3">PCC 7822</strain>
        <plasmid evidence="3">Cy782202</plasmid>
    </source>
</reference>
<protein>
    <submittedName>
        <fullName evidence="2">Uncharacterized protein</fullName>
    </submittedName>
</protein>
<proteinExistence type="predicted"/>
<dbReference type="OrthoDB" id="515822at2"/>
<evidence type="ECO:0000313" key="3">
    <source>
        <dbReference type="Proteomes" id="UP000008206"/>
    </source>
</evidence>
<organism evidence="2 3">
    <name type="scientific">Gloeothece verrucosa (strain PCC 7822)</name>
    <name type="common">Cyanothece sp. (strain PCC 7822)</name>
    <dbReference type="NCBI Taxonomy" id="497965"/>
    <lineage>
        <taxon>Bacteria</taxon>
        <taxon>Bacillati</taxon>
        <taxon>Cyanobacteriota</taxon>
        <taxon>Cyanophyceae</taxon>
        <taxon>Oscillatoriophycideae</taxon>
        <taxon>Chroococcales</taxon>
        <taxon>Aphanothecaceae</taxon>
        <taxon>Gloeothece</taxon>
        <taxon>Gloeothece verrucosa</taxon>
    </lineage>
</organism>
<dbReference type="HOGENOM" id="CLU_2583866_0_0_3"/>
<name>E0UMS8_GLOV7</name>
<keyword evidence="2" id="KW-0614">Plasmid</keyword>
<keyword evidence="1" id="KW-0812">Transmembrane</keyword>
<dbReference type="KEGG" id="cyj:Cyan7822_6479"/>
<accession>E0UMS8</accession>
<dbReference type="AlphaFoldDB" id="E0UMS8"/>
<keyword evidence="3" id="KW-1185">Reference proteome</keyword>
<geneLocation type="plasmid" evidence="2 3">
    <name>Cy782202</name>
</geneLocation>
<dbReference type="EMBL" id="CP002200">
    <property type="protein sequence ID" value="ADN18258.1"/>
    <property type="molecule type" value="Genomic_DNA"/>
</dbReference>
<evidence type="ECO:0000313" key="2">
    <source>
        <dbReference type="EMBL" id="ADN18258.1"/>
    </source>
</evidence>
<gene>
    <name evidence="2" type="ordered locus">Cyan7822_6479</name>
</gene>
<feature type="transmembrane region" description="Helical" evidence="1">
    <location>
        <begin position="15"/>
        <end position="33"/>
    </location>
</feature>
<keyword evidence="1" id="KW-0472">Membrane</keyword>
<dbReference type="Proteomes" id="UP000008206">
    <property type="component" value="Plasmid Cy782202"/>
</dbReference>
<sequence>MMQPNHEANNPFEPGFRLEFVLIYCGVMALVFYTHSKCYQFGVVAEDGSVERRKEIYYTAGAALEAAKNWIALKNFENNA</sequence>